<dbReference type="OrthoDB" id="8159487at2"/>
<keyword evidence="1" id="KW-0812">Transmembrane</keyword>
<keyword evidence="1" id="KW-1133">Transmembrane helix</keyword>
<feature type="transmembrane region" description="Helical" evidence="1">
    <location>
        <begin position="20"/>
        <end position="37"/>
    </location>
</feature>
<proteinExistence type="predicted"/>
<feature type="transmembrane region" description="Helical" evidence="1">
    <location>
        <begin position="161"/>
        <end position="184"/>
    </location>
</feature>
<protein>
    <submittedName>
        <fullName evidence="2">Putative membrane protein</fullName>
    </submittedName>
</protein>
<keyword evidence="1" id="KW-0472">Membrane</keyword>
<accession>A0A4V2S5B7</accession>
<feature type="transmembrane region" description="Helical" evidence="1">
    <location>
        <begin position="128"/>
        <end position="149"/>
    </location>
</feature>
<feature type="transmembrane region" description="Helical" evidence="1">
    <location>
        <begin position="63"/>
        <end position="83"/>
    </location>
</feature>
<dbReference type="Proteomes" id="UP000295573">
    <property type="component" value="Unassembled WGS sequence"/>
</dbReference>
<organism evidence="2 3">
    <name type="scientific">Kribbella antiqua</name>
    <dbReference type="NCBI Taxonomy" id="2512217"/>
    <lineage>
        <taxon>Bacteria</taxon>
        <taxon>Bacillati</taxon>
        <taxon>Actinomycetota</taxon>
        <taxon>Actinomycetes</taxon>
        <taxon>Propionibacteriales</taxon>
        <taxon>Kribbellaceae</taxon>
        <taxon>Kribbella</taxon>
    </lineage>
</organism>
<evidence type="ECO:0000313" key="2">
    <source>
        <dbReference type="EMBL" id="TCO51500.1"/>
    </source>
</evidence>
<comment type="caution">
    <text evidence="2">The sequence shown here is derived from an EMBL/GenBank/DDBJ whole genome shotgun (WGS) entry which is preliminary data.</text>
</comment>
<dbReference type="InterPro" id="IPR009339">
    <property type="entry name" value="DUF998"/>
</dbReference>
<keyword evidence="3" id="KW-1185">Reference proteome</keyword>
<feature type="transmembrane region" description="Helical" evidence="1">
    <location>
        <begin position="196"/>
        <end position="213"/>
    </location>
</feature>
<evidence type="ECO:0000256" key="1">
    <source>
        <dbReference type="SAM" id="Phobius"/>
    </source>
</evidence>
<feature type="transmembrane region" description="Helical" evidence="1">
    <location>
        <begin position="95"/>
        <end position="116"/>
    </location>
</feature>
<name>A0A4V2S5B7_9ACTN</name>
<evidence type="ECO:0000313" key="3">
    <source>
        <dbReference type="Proteomes" id="UP000295573"/>
    </source>
</evidence>
<sequence>MNTTRIASSGVSSSALIRPAGWAGVVGPVLFTAAFLAQEAFRRDEYDPFSEPVSALEAGPNGWIQQANFVVFGLLTILCGIGLHRGLQPTKRGIAGPALLFLSGIALVCAGVVFPLREDAAGATYDPGGHVVGGFVFFNSSAIALVVLSRRIAHDQRWRDLSTYALIAGVVAMASAVVMGTLVIPDDAPLHDWAGVAQRAVILLVLFPCRVILSARLLKIGTRAG</sequence>
<dbReference type="RefSeq" id="WP_132143403.1">
    <property type="nucleotide sequence ID" value="NZ_SLWR01000001.1"/>
</dbReference>
<dbReference type="AlphaFoldDB" id="A0A4V2S5B7"/>
<dbReference type="EMBL" id="SLWR01000001">
    <property type="protein sequence ID" value="TCO51500.1"/>
    <property type="molecule type" value="Genomic_DNA"/>
</dbReference>
<dbReference type="Pfam" id="PF06197">
    <property type="entry name" value="DUF998"/>
    <property type="match status" value="1"/>
</dbReference>
<reference evidence="2 3" key="1">
    <citation type="journal article" date="2015" name="Stand. Genomic Sci.">
        <title>Genomic Encyclopedia of Bacterial and Archaeal Type Strains, Phase III: the genomes of soil and plant-associated and newly described type strains.</title>
        <authorList>
            <person name="Whitman W.B."/>
            <person name="Woyke T."/>
            <person name="Klenk H.P."/>
            <person name="Zhou Y."/>
            <person name="Lilburn T.G."/>
            <person name="Beck B.J."/>
            <person name="De Vos P."/>
            <person name="Vandamme P."/>
            <person name="Eisen J.A."/>
            <person name="Garrity G."/>
            <person name="Hugenholtz P."/>
            <person name="Kyrpides N.C."/>
        </authorList>
    </citation>
    <scope>NUCLEOTIDE SEQUENCE [LARGE SCALE GENOMIC DNA]</scope>
    <source>
        <strain evidence="2 3">VKM Ac-2541</strain>
    </source>
</reference>
<gene>
    <name evidence="2" type="ORF">EV646_101491</name>
</gene>